<sequence length="307" mass="31825">MRAQLAVAAAAVLYTSSATADLPSCAFQCLTSIDISGYNWRNGWEGLCTDQTAVATANSCIEDSDCSEEDKSGLYQIIAQACANAGATITAAPQATFAVTSGGSAWPSSWSDGDWGPGNWGPWGSHDASWTTKYSSGWGPWDHSSWAGSWNSHTGSWSSKSGWGPWGHDNWGPWGSSHSDWASGPWTAWWGGGDCPDTTWSGWTDGPWSTAPPWVSWEGCTATITESSVYTTTVSGTEVTGTTLGIGVAQATALPTTTTGSETLEPGVFGTETTNAPSTVPTDAAADRTVALGGIFGAALLAAGWAL</sequence>
<name>A0A9P4S7H2_9PEZI</name>
<organism evidence="2 3">
    <name type="scientific">Patellaria atrata CBS 101060</name>
    <dbReference type="NCBI Taxonomy" id="1346257"/>
    <lineage>
        <taxon>Eukaryota</taxon>
        <taxon>Fungi</taxon>
        <taxon>Dikarya</taxon>
        <taxon>Ascomycota</taxon>
        <taxon>Pezizomycotina</taxon>
        <taxon>Dothideomycetes</taxon>
        <taxon>Dothideomycetes incertae sedis</taxon>
        <taxon>Patellariales</taxon>
        <taxon>Patellariaceae</taxon>
        <taxon>Patellaria</taxon>
    </lineage>
</organism>
<gene>
    <name evidence="2" type="ORF">M501DRAFT_995781</name>
</gene>
<evidence type="ECO:0000313" key="3">
    <source>
        <dbReference type="Proteomes" id="UP000799429"/>
    </source>
</evidence>
<proteinExistence type="predicted"/>
<comment type="caution">
    <text evidence="2">The sequence shown here is derived from an EMBL/GenBank/DDBJ whole genome shotgun (WGS) entry which is preliminary data.</text>
</comment>
<dbReference type="EMBL" id="MU006100">
    <property type="protein sequence ID" value="KAF2837231.1"/>
    <property type="molecule type" value="Genomic_DNA"/>
</dbReference>
<dbReference type="Proteomes" id="UP000799429">
    <property type="component" value="Unassembled WGS sequence"/>
</dbReference>
<accession>A0A9P4S7H2</accession>
<reference evidence="2" key="1">
    <citation type="journal article" date="2020" name="Stud. Mycol.">
        <title>101 Dothideomycetes genomes: a test case for predicting lifestyles and emergence of pathogens.</title>
        <authorList>
            <person name="Haridas S."/>
            <person name="Albert R."/>
            <person name="Binder M."/>
            <person name="Bloem J."/>
            <person name="Labutti K."/>
            <person name="Salamov A."/>
            <person name="Andreopoulos B."/>
            <person name="Baker S."/>
            <person name="Barry K."/>
            <person name="Bills G."/>
            <person name="Bluhm B."/>
            <person name="Cannon C."/>
            <person name="Castanera R."/>
            <person name="Culley D."/>
            <person name="Daum C."/>
            <person name="Ezra D."/>
            <person name="Gonzalez J."/>
            <person name="Henrissat B."/>
            <person name="Kuo A."/>
            <person name="Liang C."/>
            <person name="Lipzen A."/>
            <person name="Lutzoni F."/>
            <person name="Magnuson J."/>
            <person name="Mondo S."/>
            <person name="Nolan M."/>
            <person name="Ohm R."/>
            <person name="Pangilinan J."/>
            <person name="Park H.-J."/>
            <person name="Ramirez L."/>
            <person name="Alfaro M."/>
            <person name="Sun H."/>
            <person name="Tritt A."/>
            <person name="Yoshinaga Y."/>
            <person name="Zwiers L.-H."/>
            <person name="Turgeon B."/>
            <person name="Goodwin S."/>
            <person name="Spatafora J."/>
            <person name="Crous P."/>
            <person name="Grigoriev I."/>
        </authorList>
    </citation>
    <scope>NUCLEOTIDE SEQUENCE</scope>
    <source>
        <strain evidence="2">CBS 101060</strain>
    </source>
</reference>
<keyword evidence="1" id="KW-0732">Signal</keyword>
<protein>
    <recommendedName>
        <fullName evidence="4">Extracellular membrane protein CFEM domain-containing protein</fullName>
    </recommendedName>
</protein>
<keyword evidence="3" id="KW-1185">Reference proteome</keyword>
<dbReference type="AlphaFoldDB" id="A0A9P4S7H2"/>
<feature type="signal peptide" evidence="1">
    <location>
        <begin position="1"/>
        <end position="20"/>
    </location>
</feature>
<evidence type="ECO:0008006" key="4">
    <source>
        <dbReference type="Google" id="ProtNLM"/>
    </source>
</evidence>
<feature type="chain" id="PRO_5040165809" description="Extracellular membrane protein CFEM domain-containing protein" evidence="1">
    <location>
        <begin position="21"/>
        <end position="307"/>
    </location>
</feature>
<evidence type="ECO:0000313" key="2">
    <source>
        <dbReference type="EMBL" id="KAF2837231.1"/>
    </source>
</evidence>
<dbReference type="OrthoDB" id="3946332at2759"/>
<evidence type="ECO:0000256" key="1">
    <source>
        <dbReference type="SAM" id="SignalP"/>
    </source>
</evidence>